<dbReference type="Proteomes" id="UP000595140">
    <property type="component" value="Unassembled WGS sequence"/>
</dbReference>
<feature type="non-terminal residue" evidence="2">
    <location>
        <position position="1"/>
    </location>
</feature>
<evidence type="ECO:0000313" key="2">
    <source>
        <dbReference type="EMBL" id="VFQ70951.1"/>
    </source>
</evidence>
<organism evidence="2 3">
    <name type="scientific">Cuscuta campestris</name>
    <dbReference type="NCBI Taxonomy" id="132261"/>
    <lineage>
        <taxon>Eukaryota</taxon>
        <taxon>Viridiplantae</taxon>
        <taxon>Streptophyta</taxon>
        <taxon>Embryophyta</taxon>
        <taxon>Tracheophyta</taxon>
        <taxon>Spermatophyta</taxon>
        <taxon>Magnoliopsida</taxon>
        <taxon>eudicotyledons</taxon>
        <taxon>Gunneridae</taxon>
        <taxon>Pentapetalae</taxon>
        <taxon>asterids</taxon>
        <taxon>lamiids</taxon>
        <taxon>Solanales</taxon>
        <taxon>Convolvulaceae</taxon>
        <taxon>Cuscuteae</taxon>
        <taxon>Cuscuta</taxon>
        <taxon>Cuscuta subgen. Grammica</taxon>
        <taxon>Cuscuta sect. Cleistogrammica</taxon>
    </lineage>
</organism>
<gene>
    <name evidence="2" type="ORF">CCAM_LOCUS12727</name>
</gene>
<keyword evidence="3" id="KW-1185">Reference proteome</keyword>
<proteinExistence type="predicted"/>
<evidence type="ECO:0000313" key="3">
    <source>
        <dbReference type="Proteomes" id="UP000595140"/>
    </source>
</evidence>
<feature type="region of interest" description="Disordered" evidence="1">
    <location>
        <begin position="1"/>
        <end position="67"/>
    </location>
</feature>
<feature type="compositionally biased region" description="Basic and acidic residues" evidence="1">
    <location>
        <begin position="1"/>
        <end position="11"/>
    </location>
</feature>
<dbReference type="OrthoDB" id="1739862at2759"/>
<protein>
    <submittedName>
        <fullName evidence="2">Uncharacterized protein</fullName>
    </submittedName>
</protein>
<dbReference type="EMBL" id="OOIL02000976">
    <property type="protein sequence ID" value="VFQ70951.1"/>
    <property type="molecule type" value="Genomic_DNA"/>
</dbReference>
<dbReference type="AlphaFoldDB" id="A0A484L3R5"/>
<sequence length="103" mass="11151">VEFDTGAEKQGAKLVPEPVSEQETETIVDTVPEFEVGGNDESKVASDSGSSESEDEQSPSDQTDQWVKSRYVHQDCGAGKAEALDSFSWSPGIVLRRGATREM</sequence>
<accession>A0A484L3R5</accession>
<name>A0A484L3R5_9ASTE</name>
<evidence type="ECO:0000256" key="1">
    <source>
        <dbReference type="SAM" id="MobiDB-lite"/>
    </source>
</evidence>
<reference evidence="2 3" key="1">
    <citation type="submission" date="2018-04" db="EMBL/GenBank/DDBJ databases">
        <authorList>
            <person name="Vogel A."/>
        </authorList>
    </citation>
    <scope>NUCLEOTIDE SEQUENCE [LARGE SCALE GENOMIC DNA]</scope>
</reference>